<name>A0AA39VIT9_ACESA</name>
<dbReference type="PROSITE" id="PS50127">
    <property type="entry name" value="UBC_2"/>
    <property type="match status" value="1"/>
</dbReference>
<feature type="domain" description="UBC core" evidence="1">
    <location>
        <begin position="18"/>
        <end position="149"/>
    </location>
</feature>
<dbReference type="InterPro" id="IPR000608">
    <property type="entry name" value="UBC"/>
</dbReference>
<comment type="caution">
    <text evidence="2">The sequence shown here is derived from an EMBL/GenBank/DDBJ whole genome shotgun (WGS) entry which is preliminary data.</text>
</comment>
<organism evidence="2 3">
    <name type="scientific">Acer saccharum</name>
    <name type="common">Sugar maple</name>
    <dbReference type="NCBI Taxonomy" id="4024"/>
    <lineage>
        <taxon>Eukaryota</taxon>
        <taxon>Viridiplantae</taxon>
        <taxon>Streptophyta</taxon>
        <taxon>Embryophyta</taxon>
        <taxon>Tracheophyta</taxon>
        <taxon>Spermatophyta</taxon>
        <taxon>Magnoliopsida</taxon>
        <taxon>eudicotyledons</taxon>
        <taxon>Gunneridae</taxon>
        <taxon>Pentapetalae</taxon>
        <taxon>rosids</taxon>
        <taxon>malvids</taxon>
        <taxon>Sapindales</taxon>
        <taxon>Sapindaceae</taxon>
        <taxon>Hippocastanoideae</taxon>
        <taxon>Acereae</taxon>
        <taxon>Acer</taxon>
    </lineage>
</organism>
<reference evidence="2" key="2">
    <citation type="submission" date="2023-06" db="EMBL/GenBank/DDBJ databases">
        <authorList>
            <person name="Swenson N.G."/>
            <person name="Wegrzyn J.L."/>
            <person name="Mcevoy S.L."/>
        </authorList>
    </citation>
    <scope>NUCLEOTIDE SEQUENCE</scope>
    <source>
        <strain evidence="2">NS2018</strain>
        <tissue evidence="2">Leaf</tissue>
    </source>
</reference>
<dbReference type="InterPro" id="IPR050113">
    <property type="entry name" value="Ub_conjugating_enzyme"/>
</dbReference>
<sequence>MLKNEMRGCEAESSLTHTCSSFLSIGSGLCRNPDASRLKSVGLVDESNIFEWSITIVGQRDSLYDGGIFKVSISFPSDYPNSPTTVKFTTEIWHPNWYFVELMFSADDGRVYGYGLAMMPDLIVGSIRSMLSRPNIGSPANIEAAVSDL</sequence>
<evidence type="ECO:0000313" key="3">
    <source>
        <dbReference type="Proteomes" id="UP001168877"/>
    </source>
</evidence>
<dbReference type="EMBL" id="JAUESC010000385">
    <property type="protein sequence ID" value="KAK0579898.1"/>
    <property type="molecule type" value="Genomic_DNA"/>
</dbReference>
<dbReference type="AlphaFoldDB" id="A0AA39VIT9"/>
<dbReference type="PANTHER" id="PTHR24067">
    <property type="entry name" value="UBIQUITIN-CONJUGATING ENZYME E2"/>
    <property type="match status" value="1"/>
</dbReference>
<evidence type="ECO:0000259" key="1">
    <source>
        <dbReference type="PROSITE" id="PS50127"/>
    </source>
</evidence>
<gene>
    <name evidence="2" type="ORF">LWI29_033197</name>
</gene>
<dbReference type="Pfam" id="PF00179">
    <property type="entry name" value="UQ_con"/>
    <property type="match status" value="1"/>
</dbReference>
<accession>A0AA39VIT9</accession>
<dbReference type="Proteomes" id="UP001168877">
    <property type="component" value="Unassembled WGS sequence"/>
</dbReference>
<dbReference type="SMART" id="SM00212">
    <property type="entry name" value="UBCc"/>
    <property type="match status" value="1"/>
</dbReference>
<proteinExistence type="predicted"/>
<protein>
    <recommendedName>
        <fullName evidence="1">UBC core domain-containing protein</fullName>
    </recommendedName>
</protein>
<keyword evidence="3" id="KW-1185">Reference proteome</keyword>
<evidence type="ECO:0000313" key="2">
    <source>
        <dbReference type="EMBL" id="KAK0579898.1"/>
    </source>
</evidence>
<dbReference type="InterPro" id="IPR016135">
    <property type="entry name" value="UBQ-conjugating_enzyme/RWD"/>
</dbReference>
<dbReference type="SUPFAM" id="SSF54495">
    <property type="entry name" value="UBC-like"/>
    <property type="match status" value="1"/>
</dbReference>
<dbReference type="Gene3D" id="3.10.110.10">
    <property type="entry name" value="Ubiquitin Conjugating Enzyme"/>
    <property type="match status" value="1"/>
</dbReference>
<reference evidence="2" key="1">
    <citation type="journal article" date="2022" name="Plant J.">
        <title>Strategies of tolerance reflected in two North American maple genomes.</title>
        <authorList>
            <person name="McEvoy S.L."/>
            <person name="Sezen U.U."/>
            <person name="Trouern-Trend A."/>
            <person name="McMahon S.M."/>
            <person name="Schaberg P.G."/>
            <person name="Yang J."/>
            <person name="Wegrzyn J.L."/>
            <person name="Swenson N.G."/>
        </authorList>
    </citation>
    <scope>NUCLEOTIDE SEQUENCE</scope>
    <source>
        <strain evidence="2">NS2018</strain>
    </source>
</reference>